<accession>A0A3Q9BQV6</accession>
<dbReference type="SMART" id="SM01049">
    <property type="entry name" value="Cache_2"/>
    <property type="match status" value="1"/>
</dbReference>
<keyword evidence="4" id="KW-1133">Transmembrane helix</keyword>
<dbReference type="AlphaFoldDB" id="A0A3Q9BQV6"/>
<keyword evidence="8" id="KW-0808">Transferase</keyword>
<evidence type="ECO:0000256" key="5">
    <source>
        <dbReference type="ARBA" id="ARBA00023136"/>
    </source>
</evidence>
<evidence type="ECO:0000259" key="7">
    <source>
        <dbReference type="SMART" id="SM01049"/>
    </source>
</evidence>
<keyword evidence="2" id="KW-1003">Cell membrane</keyword>
<name>A0A3Q9BQV6_9BURK</name>
<protein>
    <submittedName>
        <fullName evidence="8">Histidine kinase</fullName>
    </submittedName>
</protein>
<sequence>MFTQQTSWQAITFSVLLCVSVATAAEDHGSAAEAKAMVQKTIAAMKKNGIENTITEINKRDGQYKEKDLYTVVYSITGQNLAHINPKMVGKDMMELTDVDGKHFIKERIELAKKSGNAWQDYKFLNPVSKQIEQKSMYIEKYENVIVGCGIYK</sequence>
<reference evidence="8 9" key="1">
    <citation type="journal article" date="2011" name="Int. J. Syst. Evol. Microbiol.">
        <title>Description of Undibacterium oligocarboniphilum sp. nov., isolated from purified water, and Undibacterium pigrum strain CCUG 49012 as the type strain of Undibacterium parvum sp. nov., and emended descriptions of the genus Undibacterium and the species Undibacterium pigrum.</title>
        <authorList>
            <person name="Eder W."/>
            <person name="Wanner G."/>
            <person name="Ludwig W."/>
            <person name="Busse H.J."/>
            <person name="Ziemke-Kageler F."/>
            <person name="Lang E."/>
        </authorList>
    </citation>
    <scope>NUCLEOTIDE SEQUENCE [LARGE SCALE GENOMIC DNA]</scope>
    <source>
        <strain evidence="8 9">DSM 23061</strain>
    </source>
</reference>
<dbReference type="OrthoDB" id="9178561at2"/>
<dbReference type="GO" id="GO:0016301">
    <property type="term" value="F:kinase activity"/>
    <property type="evidence" value="ECO:0007669"/>
    <property type="project" value="UniProtKB-KW"/>
</dbReference>
<feature type="chain" id="PRO_5018684697" evidence="6">
    <location>
        <begin position="25"/>
        <end position="153"/>
    </location>
</feature>
<evidence type="ECO:0000313" key="9">
    <source>
        <dbReference type="Proteomes" id="UP000275663"/>
    </source>
</evidence>
<dbReference type="Proteomes" id="UP000275663">
    <property type="component" value="Chromosome"/>
</dbReference>
<dbReference type="GO" id="GO:0005886">
    <property type="term" value="C:plasma membrane"/>
    <property type="evidence" value="ECO:0007669"/>
    <property type="project" value="UniProtKB-SubCell"/>
</dbReference>
<evidence type="ECO:0000256" key="4">
    <source>
        <dbReference type="ARBA" id="ARBA00022989"/>
    </source>
</evidence>
<evidence type="ECO:0000256" key="2">
    <source>
        <dbReference type="ARBA" id="ARBA00022475"/>
    </source>
</evidence>
<dbReference type="Gene3D" id="3.30.450.20">
    <property type="entry name" value="PAS domain"/>
    <property type="match status" value="1"/>
</dbReference>
<dbReference type="EMBL" id="CP034464">
    <property type="protein sequence ID" value="AZP12470.1"/>
    <property type="molecule type" value="Genomic_DNA"/>
</dbReference>
<evidence type="ECO:0000256" key="3">
    <source>
        <dbReference type="ARBA" id="ARBA00022692"/>
    </source>
</evidence>
<evidence type="ECO:0000313" key="8">
    <source>
        <dbReference type="EMBL" id="AZP12470.1"/>
    </source>
</evidence>
<proteinExistence type="predicted"/>
<dbReference type="KEGG" id="upv:EJN92_10905"/>
<evidence type="ECO:0000256" key="6">
    <source>
        <dbReference type="SAM" id="SignalP"/>
    </source>
</evidence>
<evidence type="ECO:0000256" key="1">
    <source>
        <dbReference type="ARBA" id="ARBA00004651"/>
    </source>
</evidence>
<dbReference type="RefSeq" id="WP_126127851.1">
    <property type="nucleotide sequence ID" value="NZ_CP034464.1"/>
</dbReference>
<organism evidence="8 9">
    <name type="scientific">Undibacterium parvum</name>
    <dbReference type="NCBI Taxonomy" id="401471"/>
    <lineage>
        <taxon>Bacteria</taxon>
        <taxon>Pseudomonadati</taxon>
        <taxon>Pseudomonadota</taxon>
        <taxon>Betaproteobacteria</taxon>
        <taxon>Burkholderiales</taxon>
        <taxon>Oxalobacteraceae</taxon>
        <taxon>Undibacterium</taxon>
    </lineage>
</organism>
<keyword evidence="9" id="KW-1185">Reference proteome</keyword>
<keyword evidence="6" id="KW-0732">Signal</keyword>
<keyword evidence="5" id="KW-0472">Membrane</keyword>
<feature type="domain" description="Single Cache" evidence="7">
    <location>
        <begin position="23"/>
        <end position="106"/>
    </location>
</feature>
<gene>
    <name evidence="8" type="ORF">EJN92_10905</name>
</gene>
<feature type="signal peptide" evidence="6">
    <location>
        <begin position="1"/>
        <end position="24"/>
    </location>
</feature>
<keyword evidence="3" id="KW-0812">Transmembrane</keyword>
<keyword evidence="8" id="KW-0418">Kinase</keyword>
<dbReference type="InterPro" id="IPR033480">
    <property type="entry name" value="sCache_2"/>
</dbReference>
<comment type="subcellular location">
    <subcellularLocation>
        <location evidence="1">Cell membrane</location>
        <topology evidence="1">Multi-pass membrane protein</topology>
    </subcellularLocation>
</comment>
<dbReference type="Pfam" id="PF17200">
    <property type="entry name" value="sCache_2"/>
    <property type="match status" value="1"/>
</dbReference>